<name>A0ABU3NYX8_9FIRM</name>
<comment type="similarity">
    <text evidence="1 3">Belongs to the 3-oxoacid CoA-transferase family.</text>
</comment>
<dbReference type="Gene3D" id="3.40.1080.10">
    <property type="entry name" value="Glutaconate Coenzyme A-transferase"/>
    <property type="match status" value="2"/>
</dbReference>
<dbReference type="EMBL" id="JAUOZS010000001">
    <property type="protein sequence ID" value="MDT8901993.1"/>
    <property type="molecule type" value="Genomic_DNA"/>
</dbReference>
<dbReference type="PANTHER" id="PTHR43293">
    <property type="entry name" value="ACETATE COA-TRANSFERASE YDIF"/>
    <property type="match status" value="1"/>
</dbReference>
<reference evidence="4 5" key="1">
    <citation type="submission" date="2023-07" db="EMBL/GenBank/DDBJ databases">
        <title>The novel representative of Negativicutes class, Anaeroselena agilis gen. nov. sp. nov.</title>
        <authorList>
            <person name="Prokofeva M.I."/>
            <person name="Elcheninov A.G."/>
            <person name="Klyukina A."/>
            <person name="Kublanov I.V."/>
            <person name="Frolov E.N."/>
            <person name="Podosokorskaya O.A."/>
        </authorList>
    </citation>
    <scope>NUCLEOTIDE SEQUENCE [LARGE SCALE GENOMIC DNA]</scope>
    <source>
        <strain evidence="4 5">4137-cl</strain>
    </source>
</reference>
<keyword evidence="2 3" id="KW-0808">Transferase</keyword>
<dbReference type="Proteomes" id="UP001254848">
    <property type="component" value="Unassembled WGS sequence"/>
</dbReference>
<organism evidence="4 5">
    <name type="scientific">Anaeroselena agilis</name>
    <dbReference type="NCBI Taxonomy" id="3063788"/>
    <lineage>
        <taxon>Bacteria</taxon>
        <taxon>Bacillati</taxon>
        <taxon>Bacillota</taxon>
        <taxon>Negativicutes</taxon>
        <taxon>Acetonemataceae</taxon>
        <taxon>Anaeroselena</taxon>
    </lineage>
</organism>
<keyword evidence="5" id="KW-1185">Reference proteome</keyword>
<dbReference type="PIRSF" id="PIRSF000858">
    <property type="entry name" value="SCOT-t"/>
    <property type="match status" value="1"/>
</dbReference>
<evidence type="ECO:0000313" key="5">
    <source>
        <dbReference type="Proteomes" id="UP001254848"/>
    </source>
</evidence>
<protein>
    <submittedName>
        <fullName evidence="4">Acyl CoA:acetate/3-ketoacid CoA transferase</fullName>
    </submittedName>
</protein>
<dbReference type="InterPro" id="IPR014388">
    <property type="entry name" value="3-oxoacid_CoA-transferase"/>
</dbReference>
<dbReference type="RefSeq" id="WP_413780486.1">
    <property type="nucleotide sequence ID" value="NZ_JAUOZS010000001.1"/>
</dbReference>
<dbReference type="GO" id="GO:0016740">
    <property type="term" value="F:transferase activity"/>
    <property type="evidence" value="ECO:0007669"/>
    <property type="project" value="UniProtKB-KW"/>
</dbReference>
<accession>A0ABU3NYX8</accession>
<sequence>MRGKVVSAAEAVRQIKSGDTVGVSGFIGMGHPAELTEALEKRFLETGEPKNLTLTFGASQNDGKSWWGLNRFAREGFVKKIIAGHFGLQPDLVRMIVENKIEAYNIPQGVMMHLFRAIAGRKPGVLTHVGLRTFADPRETGGRLNEISKREVVKLLEVDGEEYLFYKSFPVNVALIRGTSADTRGNISIEKEGIALEFLPLAMAARNSGGIVIAQVERIVEAGTLHPMMVKVPGIMVDYIVQAAPENHMQSMAEQYNPALSGEVKVPLSGWKPIPLDDRKIICRRAAMELFPDAVINLGIGMPEGVSAVAAEEGFIEKLTMTVEPGPIGGVPMSGLRFGCALNPEALIDHAYQFDFYDGGGLDLAVLGLAECDQFGNVNVSKFGPRIAGSGGFVNITQNTMRVVFAGTLTAGGLETAIGDGELRIVREGKNKKFVPKVGHITFSGHYAQKVGQKVLYVTERAVFELTPTGLMLTEIAPGVDLERDVLAQMEFKPHISPNLKLMDERIFRDAPMNLKAETAAGGGD</sequence>
<dbReference type="PANTHER" id="PTHR43293:SF1">
    <property type="entry name" value="ACETATE COA-TRANSFERASE YDIF"/>
    <property type="match status" value="1"/>
</dbReference>
<comment type="caution">
    <text evidence="4">The sequence shown here is derived from an EMBL/GenBank/DDBJ whole genome shotgun (WGS) entry which is preliminary data.</text>
</comment>
<evidence type="ECO:0000313" key="4">
    <source>
        <dbReference type="EMBL" id="MDT8901993.1"/>
    </source>
</evidence>
<evidence type="ECO:0000256" key="3">
    <source>
        <dbReference type="PIRNR" id="PIRNR000858"/>
    </source>
</evidence>
<dbReference type="SUPFAM" id="SSF100950">
    <property type="entry name" value="NagB/RpiA/CoA transferase-like"/>
    <property type="match status" value="2"/>
</dbReference>
<dbReference type="InterPro" id="IPR004165">
    <property type="entry name" value="CoA_trans_fam_I"/>
</dbReference>
<dbReference type="InterPro" id="IPR037171">
    <property type="entry name" value="NagB/RpiA_transferase-like"/>
</dbReference>
<evidence type="ECO:0000256" key="2">
    <source>
        <dbReference type="ARBA" id="ARBA00022679"/>
    </source>
</evidence>
<gene>
    <name evidence="4" type="ORF">Q4T40_12125</name>
</gene>
<dbReference type="SMART" id="SM00882">
    <property type="entry name" value="CoA_trans"/>
    <property type="match status" value="2"/>
</dbReference>
<proteinExistence type="inferred from homology"/>
<evidence type="ECO:0000256" key="1">
    <source>
        <dbReference type="ARBA" id="ARBA00007154"/>
    </source>
</evidence>
<dbReference type="Pfam" id="PF01144">
    <property type="entry name" value="CoA_trans"/>
    <property type="match status" value="1"/>
</dbReference>